<reference evidence="1 2" key="2">
    <citation type="journal article" date="2022" name="Mol. Ecol. Resour.">
        <title>The genomes of chicory, endive, great burdock and yacon provide insights into Asteraceae paleo-polyploidization history and plant inulin production.</title>
        <authorList>
            <person name="Fan W."/>
            <person name="Wang S."/>
            <person name="Wang H."/>
            <person name="Wang A."/>
            <person name="Jiang F."/>
            <person name="Liu H."/>
            <person name="Zhao H."/>
            <person name="Xu D."/>
            <person name="Zhang Y."/>
        </authorList>
    </citation>
    <scope>NUCLEOTIDE SEQUENCE [LARGE SCALE GENOMIC DNA]</scope>
    <source>
        <strain evidence="2">cv. Punajuju</strain>
        <tissue evidence="1">Leaves</tissue>
    </source>
</reference>
<dbReference type="Proteomes" id="UP001055811">
    <property type="component" value="Linkage Group LG04"/>
</dbReference>
<name>A0ACB9DZD4_CICIN</name>
<evidence type="ECO:0000313" key="1">
    <source>
        <dbReference type="EMBL" id="KAI3751820.1"/>
    </source>
</evidence>
<comment type="caution">
    <text evidence="1">The sequence shown here is derived from an EMBL/GenBank/DDBJ whole genome shotgun (WGS) entry which is preliminary data.</text>
</comment>
<sequence length="294" mass="32657">MDAELHDWEVLPGSDDSTSVQKTSYLEGIERDSEGIIRSDYFSLDSHTKYAANQVEDVIDDVSVESDNPSWIDPVCDTSYPATKAVGELWSSDGSDDGKYVESEANNSQVDIIETEIRQVAYDGSASVAMNEPWSDSSEIDSKPRKLGETDVGGEESEPCREEEIVEAREERANEDVVIGSMKAGGEERNRVAVWLKLPLDLLKYCLFKASPVWTLSMAAAMMGVVILGRRLYKMKQKSRTLQLKVTMDDKKVSQFMTRAARLNEAFSVVKRAPMIRPSLPGTGVAPWSMVALR</sequence>
<accession>A0ACB9DZD4</accession>
<proteinExistence type="predicted"/>
<keyword evidence="2" id="KW-1185">Reference proteome</keyword>
<reference evidence="2" key="1">
    <citation type="journal article" date="2022" name="Mol. Ecol. Resour.">
        <title>The genomes of chicory, endive, great burdock and yacon provide insights into Asteraceae palaeo-polyploidization history and plant inulin production.</title>
        <authorList>
            <person name="Fan W."/>
            <person name="Wang S."/>
            <person name="Wang H."/>
            <person name="Wang A."/>
            <person name="Jiang F."/>
            <person name="Liu H."/>
            <person name="Zhao H."/>
            <person name="Xu D."/>
            <person name="Zhang Y."/>
        </authorList>
    </citation>
    <scope>NUCLEOTIDE SEQUENCE [LARGE SCALE GENOMIC DNA]</scope>
    <source>
        <strain evidence="2">cv. Punajuju</strain>
    </source>
</reference>
<evidence type="ECO:0000313" key="2">
    <source>
        <dbReference type="Proteomes" id="UP001055811"/>
    </source>
</evidence>
<protein>
    <submittedName>
        <fullName evidence="1">Uncharacterized protein</fullName>
    </submittedName>
</protein>
<gene>
    <name evidence="1" type="ORF">L2E82_22911</name>
</gene>
<dbReference type="EMBL" id="CM042012">
    <property type="protein sequence ID" value="KAI3751820.1"/>
    <property type="molecule type" value="Genomic_DNA"/>
</dbReference>
<organism evidence="1 2">
    <name type="scientific">Cichorium intybus</name>
    <name type="common">Chicory</name>
    <dbReference type="NCBI Taxonomy" id="13427"/>
    <lineage>
        <taxon>Eukaryota</taxon>
        <taxon>Viridiplantae</taxon>
        <taxon>Streptophyta</taxon>
        <taxon>Embryophyta</taxon>
        <taxon>Tracheophyta</taxon>
        <taxon>Spermatophyta</taxon>
        <taxon>Magnoliopsida</taxon>
        <taxon>eudicotyledons</taxon>
        <taxon>Gunneridae</taxon>
        <taxon>Pentapetalae</taxon>
        <taxon>asterids</taxon>
        <taxon>campanulids</taxon>
        <taxon>Asterales</taxon>
        <taxon>Asteraceae</taxon>
        <taxon>Cichorioideae</taxon>
        <taxon>Cichorieae</taxon>
        <taxon>Cichoriinae</taxon>
        <taxon>Cichorium</taxon>
    </lineage>
</organism>